<dbReference type="SMART" id="SM01183">
    <property type="entry name" value="EF1G"/>
    <property type="match status" value="1"/>
</dbReference>
<feature type="domain" description="GST N-terminal" evidence="7">
    <location>
        <begin position="2"/>
        <end position="82"/>
    </location>
</feature>
<dbReference type="SUPFAM" id="SSF47616">
    <property type="entry name" value="GST C-terminal domain-like"/>
    <property type="match status" value="1"/>
</dbReference>
<comment type="similarity">
    <text evidence="1">Belongs to the GST superfamily.</text>
</comment>
<dbReference type="CDD" id="cd03181">
    <property type="entry name" value="GST_C_EF1Bgamma_like"/>
    <property type="match status" value="1"/>
</dbReference>
<dbReference type="SFLD" id="SFLDG00358">
    <property type="entry name" value="Main_(cytGST)"/>
    <property type="match status" value="1"/>
</dbReference>
<feature type="domain" description="EF-1-gamma C-terminal" evidence="6">
    <location>
        <begin position="249"/>
        <end position="410"/>
    </location>
</feature>
<dbReference type="CDD" id="cd07735">
    <property type="entry name" value="class_II_PDE_MBL-fold"/>
    <property type="match status" value="1"/>
</dbReference>
<feature type="region of interest" description="Disordered" evidence="5">
    <location>
        <begin position="653"/>
        <end position="712"/>
    </location>
</feature>
<evidence type="ECO:0000256" key="2">
    <source>
        <dbReference type="ARBA" id="ARBA00022768"/>
    </source>
</evidence>
<evidence type="ECO:0000259" key="6">
    <source>
        <dbReference type="PROSITE" id="PS50040"/>
    </source>
</evidence>
<dbReference type="InterPro" id="IPR036249">
    <property type="entry name" value="Thioredoxin-like_sf"/>
</dbReference>
<dbReference type="Pfam" id="PF00043">
    <property type="entry name" value="GST_C"/>
    <property type="match status" value="1"/>
</dbReference>
<dbReference type="InterPro" id="IPR010987">
    <property type="entry name" value="Glutathione-S-Trfase_C-like"/>
</dbReference>
<name>A0A2T2PB67_CORCC</name>
<dbReference type="Gene3D" id="1.20.1050.10">
    <property type="match status" value="1"/>
</dbReference>
<dbReference type="InterPro" id="IPR004046">
    <property type="entry name" value="GST_C"/>
</dbReference>
<dbReference type="InterPro" id="IPR040079">
    <property type="entry name" value="Glutathione_S-Trfase"/>
</dbReference>
<dbReference type="SUPFAM" id="SSF89942">
    <property type="entry name" value="eEF1-gamma domain"/>
    <property type="match status" value="1"/>
</dbReference>
<dbReference type="GO" id="GO:0005737">
    <property type="term" value="C:cytoplasm"/>
    <property type="evidence" value="ECO:0007669"/>
    <property type="project" value="TreeGrafter"/>
</dbReference>
<feature type="region of interest" description="Disordered" evidence="5">
    <location>
        <begin position="818"/>
        <end position="914"/>
    </location>
</feature>
<sequence>MSFGKLYSYPENPRTTALLAVAKENGLDLEFVKTEPAAGVSTEYLKLNKLGKVPTFEGADGFVLTECIAIAVYLTSQNEKTALLGKTKQDYASILRWMSYANNEILTPLGGWFRPILGRDPYNKKNVDESSKAALKAVHTLEEHLLTHTYLVGERITLADYFAAGILARGFQYFFDKAWRSENPNVTRWYETVYNQPSYSAVAGELKFIDEAIKNVAPKKEAAPKKEQAKPKPKKEEPEEEEAPPAPKPKHPLESLPRATFVLDDWKRKYSNEETREVALPWFWENANFEEYSIWKVDYKYNDELTLTFMTSNLIGGFFARLEASRKYIFGAASVYGKSNDSVVQGAFVIRGQEALPAFDVAPDYESYEFTKLDPTKAEDREFVNDQWAWDKPVTVDGKEYEWADGKGSGGGPSEDNVTGFLVRSTASKWAKNSVLAVDAGSHLAAITRILERDFPLVSRPKEITSPHARYGSNGNARELDSPSPGTAHVSLSDEESGTSSSTSDIEPTPMITTLESGAFAGLPFPHASARANALHVVREHVSTYLITHPHLDHVSGFAINTAAFHNTSRPKRLAALPFTVNAIKTHIFNNIVWPNLTDEDGGVGLVTFQRLAEGGNIALGEGSGRGYIEVCDGLGVRGFKVSHGHCMRGPGHVHRGSNANLPETPGIPTQLHHPADGREGRSLSFSLPTQSAPGTPLYTGNNAEPGRTSSIGATNQADQCVIDSTAYFIRTESTPQTSTKEILIFGDVEPDSISLSPRTAHVWAEAAPKIAAGILTGIFIECSYNNSQGDPVLYGHLAPRHLIAELQNLAELVKEARREQEREKEEARKGRKRKRASNGLLGGIDGPAGQDGARKSSKSRGFTAAATAGGKDTDDELMTDFAASPTPGPGGPGGRLTTGTSTPTTQVPQPHPSAPAALNLSGVSAEHSKAMLAAAFDLPLKGLKVVIIHVKDSMADGPLVGESILHELRETERTLSDQGRGLGCVFEVSKSGDSYWF</sequence>
<dbReference type="InterPro" id="IPR036433">
    <property type="entry name" value="EF1B_G_C_sf"/>
</dbReference>
<evidence type="ECO:0000256" key="1">
    <source>
        <dbReference type="ARBA" id="ARBA00007409"/>
    </source>
</evidence>
<organism evidence="9 10">
    <name type="scientific">Corynespora cassiicola Philippines</name>
    <dbReference type="NCBI Taxonomy" id="1448308"/>
    <lineage>
        <taxon>Eukaryota</taxon>
        <taxon>Fungi</taxon>
        <taxon>Dikarya</taxon>
        <taxon>Ascomycota</taxon>
        <taxon>Pezizomycotina</taxon>
        <taxon>Dothideomycetes</taxon>
        <taxon>Pleosporomycetidae</taxon>
        <taxon>Pleosporales</taxon>
        <taxon>Corynesporascaceae</taxon>
        <taxon>Corynespora</taxon>
    </lineage>
</organism>
<dbReference type="CDD" id="cd03044">
    <property type="entry name" value="GST_N_EF1Bgamma"/>
    <property type="match status" value="1"/>
</dbReference>
<dbReference type="EMBL" id="KZ678128">
    <property type="protein sequence ID" value="PSN74890.1"/>
    <property type="molecule type" value="Genomic_DNA"/>
</dbReference>
<dbReference type="Pfam" id="PF00647">
    <property type="entry name" value="EF1G"/>
    <property type="match status" value="1"/>
</dbReference>
<dbReference type="InterPro" id="IPR004045">
    <property type="entry name" value="Glutathione_S-Trfase_N"/>
</dbReference>
<dbReference type="GO" id="GO:0003746">
    <property type="term" value="F:translation elongation factor activity"/>
    <property type="evidence" value="ECO:0007669"/>
    <property type="project" value="UniProtKB-UniRule"/>
</dbReference>
<dbReference type="PANTHER" id="PTHR43986">
    <property type="entry name" value="ELONGATION FACTOR 1-GAMMA"/>
    <property type="match status" value="1"/>
</dbReference>
<evidence type="ECO:0000313" key="9">
    <source>
        <dbReference type="EMBL" id="PSN74890.1"/>
    </source>
</evidence>
<feature type="compositionally biased region" description="Low complexity" evidence="5">
    <location>
        <begin position="862"/>
        <end position="871"/>
    </location>
</feature>
<feature type="compositionally biased region" description="Low complexity" evidence="5">
    <location>
        <begin position="898"/>
        <end position="909"/>
    </location>
</feature>
<dbReference type="SFLD" id="SFLDS00019">
    <property type="entry name" value="Glutathione_Transferase_(cytos"/>
    <property type="match status" value="1"/>
</dbReference>
<keyword evidence="10" id="KW-1185">Reference proteome</keyword>
<dbReference type="GO" id="GO:0006198">
    <property type="term" value="P:cAMP catabolic process"/>
    <property type="evidence" value="ECO:0007669"/>
    <property type="project" value="InterPro"/>
</dbReference>
<dbReference type="PANTHER" id="PTHR43986:SF1">
    <property type="entry name" value="ELONGATION FACTOR 1-GAMMA"/>
    <property type="match status" value="1"/>
</dbReference>
<feature type="compositionally biased region" description="Polar residues" evidence="5">
    <location>
        <begin position="684"/>
        <end position="712"/>
    </location>
</feature>
<dbReference type="OrthoDB" id="249703at2759"/>
<feature type="domain" description="GST C-terminal" evidence="8">
    <location>
        <begin position="87"/>
        <end position="216"/>
    </location>
</feature>
<dbReference type="AlphaFoldDB" id="A0A2T2PB67"/>
<reference evidence="9 10" key="1">
    <citation type="journal article" date="2018" name="Front. Microbiol.">
        <title>Genome-Wide Analysis of Corynespora cassiicola Leaf Fall Disease Putative Effectors.</title>
        <authorList>
            <person name="Lopez D."/>
            <person name="Ribeiro S."/>
            <person name="Label P."/>
            <person name="Fumanal B."/>
            <person name="Venisse J.S."/>
            <person name="Kohler A."/>
            <person name="de Oliveira R.R."/>
            <person name="Labutti K."/>
            <person name="Lipzen A."/>
            <person name="Lail K."/>
            <person name="Bauer D."/>
            <person name="Ohm R.A."/>
            <person name="Barry K.W."/>
            <person name="Spatafora J."/>
            <person name="Grigoriev I.V."/>
            <person name="Martin F.M."/>
            <person name="Pujade-Renaud V."/>
        </authorList>
    </citation>
    <scope>NUCLEOTIDE SEQUENCE [LARGE SCALE GENOMIC DNA]</scope>
    <source>
        <strain evidence="9 10">Philippines</strain>
    </source>
</reference>
<dbReference type="InterPro" id="IPR050802">
    <property type="entry name" value="EF-GSTs"/>
</dbReference>
<dbReference type="PROSITE" id="PS50405">
    <property type="entry name" value="GST_CTER"/>
    <property type="match status" value="1"/>
</dbReference>
<evidence type="ECO:0008006" key="11">
    <source>
        <dbReference type="Google" id="ProtNLM"/>
    </source>
</evidence>
<dbReference type="PRINTS" id="PR00388">
    <property type="entry name" value="PDIESTERASE2"/>
</dbReference>
<evidence type="ECO:0000259" key="8">
    <source>
        <dbReference type="PROSITE" id="PS50405"/>
    </source>
</evidence>
<keyword evidence="3 4" id="KW-0648">Protein biosynthesis</keyword>
<dbReference type="Pfam" id="PF02112">
    <property type="entry name" value="PDEase_II"/>
    <property type="match status" value="2"/>
</dbReference>
<evidence type="ECO:0000259" key="7">
    <source>
        <dbReference type="PROSITE" id="PS50404"/>
    </source>
</evidence>
<dbReference type="GO" id="GO:0004115">
    <property type="term" value="F:3',5'-cyclic-AMP phosphodiesterase activity"/>
    <property type="evidence" value="ECO:0007669"/>
    <property type="project" value="InterPro"/>
</dbReference>
<dbReference type="PROSITE" id="PS50040">
    <property type="entry name" value="EF1G_C"/>
    <property type="match status" value="1"/>
</dbReference>
<evidence type="ECO:0000256" key="5">
    <source>
        <dbReference type="SAM" id="MobiDB-lite"/>
    </source>
</evidence>
<dbReference type="InterPro" id="IPR000396">
    <property type="entry name" value="Pdiesterase2"/>
</dbReference>
<evidence type="ECO:0000256" key="4">
    <source>
        <dbReference type="PROSITE-ProRule" id="PRU00519"/>
    </source>
</evidence>
<dbReference type="SUPFAM" id="SSF52833">
    <property type="entry name" value="Thioredoxin-like"/>
    <property type="match status" value="1"/>
</dbReference>
<dbReference type="InterPro" id="IPR036282">
    <property type="entry name" value="Glutathione-S-Trfase_C_sf"/>
</dbReference>
<dbReference type="FunFam" id="3.30.70.1010:FF:000001">
    <property type="entry name" value="Elongation factor 1-gamma 1"/>
    <property type="match status" value="1"/>
</dbReference>
<feature type="region of interest" description="Disordered" evidence="5">
    <location>
        <begin position="219"/>
        <end position="254"/>
    </location>
</feature>
<dbReference type="STRING" id="1448308.A0A2T2PB67"/>
<feature type="compositionally biased region" description="Basic and acidic residues" evidence="5">
    <location>
        <begin position="219"/>
        <end position="237"/>
    </location>
</feature>
<dbReference type="Gene3D" id="3.30.70.1010">
    <property type="entry name" value="Translation elongation factor EF1B, gamma chain, conserved domain"/>
    <property type="match status" value="1"/>
</dbReference>
<dbReference type="InterPro" id="IPR001662">
    <property type="entry name" value="EF1B_G_C"/>
</dbReference>
<dbReference type="Gene3D" id="3.40.30.10">
    <property type="entry name" value="Glutaredoxin"/>
    <property type="match status" value="1"/>
</dbReference>
<dbReference type="FunFam" id="1.20.1050.10:FF:000006">
    <property type="entry name" value="Elongation factor 1 gamma"/>
    <property type="match status" value="1"/>
</dbReference>
<evidence type="ECO:0000256" key="3">
    <source>
        <dbReference type="ARBA" id="ARBA00022917"/>
    </source>
</evidence>
<proteinExistence type="inferred from homology"/>
<dbReference type="Pfam" id="PF02798">
    <property type="entry name" value="GST_N"/>
    <property type="match status" value="1"/>
</dbReference>
<evidence type="ECO:0000313" key="10">
    <source>
        <dbReference type="Proteomes" id="UP000240883"/>
    </source>
</evidence>
<dbReference type="GO" id="GO:0005634">
    <property type="term" value="C:nucleus"/>
    <property type="evidence" value="ECO:0007669"/>
    <property type="project" value="TreeGrafter"/>
</dbReference>
<feature type="region of interest" description="Disordered" evidence="5">
    <location>
        <begin position="465"/>
        <end position="509"/>
    </location>
</feature>
<dbReference type="PROSITE" id="PS50404">
    <property type="entry name" value="GST_NTER"/>
    <property type="match status" value="1"/>
</dbReference>
<accession>A0A2T2PB67</accession>
<feature type="compositionally biased region" description="Basic and acidic residues" evidence="5">
    <location>
        <begin position="818"/>
        <end position="829"/>
    </location>
</feature>
<dbReference type="FunFam" id="3.40.30.10:FF:000142">
    <property type="entry name" value="Elongation factor 1 gamma"/>
    <property type="match status" value="1"/>
</dbReference>
<dbReference type="Proteomes" id="UP000240883">
    <property type="component" value="Unassembled WGS sequence"/>
</dbReference>
<gene>
    <name evidence="9" type="ORF">BS50DRAFT_596061</name>
</gene>
<keyword evidence="2 4" id="KW-0251">Elongation factor</keyword>
<protein>
    <recommendedName>
        <fullName evidence="11">EF1G-domain-containing protein</fullName>
    </recommendedName>
</protein>